<dbReference type="STRING" id="1283841.A0A084QLS5"/>
<dbReference type="InterPro" id="IPR017853">
    <property type="entry name" value="GH"/>
</dbReference>
<dbReference type="PANTHER" id="PTHR31490">
    <property type="entry name" value="GLYCOSYL HYDROLASE"/>
    <property type="match status" value="1"/>
</dbReference>
<evidence type="ECO:0000259" key="11">
    <source>
        <dbReference type="PROSITE" id="PS51760"/>
    </source>
</evidence>
<dbReference type="OrthoDB" id="3055998at2759"/>
<dbReference type="Pfam" id="PF00331">
    <property type="entry name" value="Glyco_hydro_10"/>
    <property type="match status" value="1"/>
</dbReference>
<keyword evidence="8 10" id="KW-0119">Carbohydrate metabolism</keyword>
<dbReference type="InterPro" id="IPR001000">
    <property type="entry name" value="GH10_dom"/>
</dbReference>
<dbReference type="PRINTS" id="PR00134">
    <property type="entry name" value="GLHYDRLASE10"/>
</dbReference>
<name>A0A084QLS5_STAC4</name>
<dbReference type="AlphaFoldDB" id="A0A084QLS5"/>
<evidence type="ECO:0000256" key="9">
    <source>
        <dbReference type="ARBA" id="ARBA00023326"/>
    </source>
</evidence>
<gene>
    <name evidence="12" type="ORF">S40285_02867</name>
</gene>
<evidence type="ECO:0000313" key="12">
    <source>
        <dbReference type="EMBL" id="KFA64910.1"/>
    </source>
</evidence>
<keyword evidence="10" id="KW-0326">Glycosidase</keyword>
<proteinExistence type="inferred from homology"/>
<dbReference type="GO" id="GO:0045493">
    <property type="term" value="P:xylan catabolic process"/>
    <property type="evidence" value="ECO:0007669"/>
    <property type="project" value="UniProtKB-KW"/>
</dbReference>
<dbReference type="GO" id="GO:0005576">
    <property type="term" value="C:extracellular region"/>
    <property type="evidence" value="ECO:0007669"/>
    <property type="project" value="UniProtKB-SubCell"/>
</dbReference>
<comment type="subcellular location">
    <subcellularLocation>
        <location evidence="2">Secreted</location>
    </subcellularLocation>
</comment>
<dbReference type="InterPro" id="IPR044846">
    <property type="entry name" value="GH10"/>
</dbReference>
<dbReference type="Gene3D" id="3.20.20.80">
    <property type="entry name" value="Glycosidases"/>
    <property type="match status" value="1"/>
</dbReference>
<dbReference type="GO" id="GO:0031176">
    <property type="term" value="F:endo-1,4-beta-xylanase activity"/>
    <property type="evidence" value="ECO:0007669"/>
    <property type="project" value="UniProtKB-EC"/>
</dbReference>
<dbReference type="HOGENOM" id="CLU_020161_1_0_1"/>
<dbReference type="Proteomes" id="UP000028524">
    <property type="component" value="Unassembled WGS sequence"/>
</dbReference>
<protein>
    <recommendedName>
        <fullName evidence="10">Beta-xylanase</fullName>
        <ecNumber evidence="10">3.2.1.8</ecNumber>
    </recommendedName>
</protein>
<dbReference type="PANTHER" id="PTHR31490:SF35">
    <property type="entry name" value="ENDO-1,4-BETA-XYLANASE"/>
    <property type="match status" value="1"/>
</dbReference>
<feature type="domain" description="GH10" evidence="11">
    <location>
        <begin position="40"/>
        <end position="340"/>
    </location>
</feature>
<sequence>MRLQSASTVLFAASAAAQLDVYAKRAGLEYFGSATDTPGQRERAGLEAAYPQYDEIFADPEQFSQTTPTNGQKWLFVEPERGVFNFTEGDITADLAREQGKLLRCHTLVWHSQLAPWVEETEWTPEEMRDIITEHITQVAGHYRGQCYHWDVVNEALNEDGTYRESIFYRVLGEEYITLAFRLAAEVDPEAKLYYNDYNLESPNAKSRGARRIVQLVKDAGLRIDGVGMQAHLIAGRSPSLDQQIAVIESYTELDVEVAYTELDIRIPLPVNETNLQWQKEAYRDTAGACAMTDRCVGITLWDFYDPFSWIPYVFPGEGAAHLWFEDFTRHPAYYGVLAAFKNATGACDSPSRRGVGQLFQA</sequence>
<keyword evidence="5" id="KW-0964">Secreted</keyword>
<evidence type="ECO:0000256" key="2">
    <source>
        <dbReference type="ARBA" id="ARBA00004613"/>
    </source>
</evidence>
<evidence type="ECO:0000256" key="8">
    <source>
        <dbReference type="ARBA" id="ARBA00023277"/>
    </source>
</evidence>
<reference evidence="12 13" key="1">
    <citation type="journal article" date="2014" name="BMC Genomics">
        <title>Comparative genome sequencing reveals chemotype-specific gene clusters in the toxigenic black mold Stachybotrys.</title>
        <authorList>
            <person name="Semeiks J."/>
            <person name="Borek D."/>
            <person name="Otwinowski Z."/>
            <person name="Grishin N.V."/>
        </authorList>
    </citation>
    <scope>NUCLEOTIDE SEQUENCE [LARGE SCALE GENOMIC DNA]</scope>
    <source>
        <strain evidence="12 13">IBT 40285</strain>
    </source>
</reference>
<dbReference type="EMBL" id="KL660643">
    <property type="protein sequence ID" value="KFA64910.1"/>
    <property type="molecule type" value="Genomic_DNA"/>
</dbReference>
<evidence type="ECO:0000256" key="3">
    <source>
        <dbReference type="ARBA" id="ARBA00004851"/>
    </source>
</evidence>
<dbReference type="EC" id="3.2.1.8" evidence="10"/>
<evidence type="ECO:0000256" key="1">
    <source>
        <dbReference type="ARBA" id="ARBA00000681"/>
    </source>
</evidence>
<organism evidence="12 13">
    <name type="scientific">Stachybotrys chlorohalonatus (strain IBT 40285)</name>
    <dbReference type="NCBI Taxonomy" id="1283841"/>
    <lineage>
        <taxon>Eukaryota</taxon>
        <taxon>Fungi</taxon>
        <taxon>Dikarya</taxon>
        <taxon>Ascomycota</taxon>
        <taxon>Pezizomycotina</taxon>
        <taxon>Sordariomycetes</taxon>
        <taxon>Hypocreomycetidae</taxon>
        <taxon>Hypocreales</taxon>
        <taxon>Stachybotryaceae</taxon>
        <taxon>Stachybotrys</taxon>
    </lineage>
</organism>
<keyword evidence="9 10" id="KW-0624">Polysaccharide degradation</keyword>
<dbReference type="PROSITE" id="PS51760">
    <property type="entry name" value="GH10_2"/>
    <property type="match status" value="1"/>
</dbReference>
<comment type="catalytic activity">
    <reaction evidence="1 10">
        <text>Endohydrolysis of (1-&gt;4)-beta-D-xylosidic linkages in xylans.</text>
        <dbReference type="EC" id="3.2.1.8"/>
    </reaction>
</comment>
<dbReference type="SMART" id="SM00633">
    <property type="entry name" value="Glyco_10"/>
    <property type="match status" value="1"/>
</dbReference>
<evidence type="ECO:0000313" key="13">
    <source>
        <dbReference type="Proteomes" id="UP000028524"/>
    </source>
</evidence>
<evidence type="ECO:0000256" key="5">
    <source>
        <dbReference type="ARBA" id="ARBA00022525"/>
    </source>
</evidence>
<evidence type="ECO:0000256" key="7">
    <source>
        <dbReference type="ARBA" id="ARBA00022801"/>
    </source>
</evidence>
<keyword evidence="6" id="KW-0858">Xylan degradation</keyword>
<evidence type="ECO:0000256" key="10">
    <source>
        <dbReference type="RuleBase" id="RU361174"/>
    </source>
</evidence>
<comment type="pathway">
    <text evidence="3">Glycan degradation; xylan degradation.</text>
</comment>
<keyword evidence="7 10" id="KW-0378">Hydrolase</keyword>
<dbReference type="OMA" id="TIWDFYD"/>
<comment type="similarity">
    <text evidence="4 10">Belongs to the glycosyl hydrolase 10 (cellulase F) family.</text>
</comment>
<dbReference type="SUPFAM" id="SSF51445">
    <property type="entry name" value="(Trans)glycosidases"/>
    <property type="match status" value="1"/>
</dbReference>
<keyword evidence="13" id="KW-1185">Reference proteome</keyword>
<accession>A0A084QLS5</accession>
<dbReference type="InParanoid" id="A0A084QLS5"/>
<evidence type="ECO:0000256" key="4">
    <source>
        <dbReference type="ARBA" id="ARBA00007495"/>
    </source>
</evidence>
<evidence type="ECO:0000256" key="6">
    <source>
        <dbReference type="ARBA" id="ARBA00022651"/>
    </source>
</evidence>